<evidence type="ECO:0000256" key="6">
    <source>
        <dbReference type="ARBA" id="ARBA00023136"/>
    </source>
</evidence>
<evidence type="ECO:0000313" key="10">
    <source>
        <dbReference type="Proteomes" id="UP000547458"/>
    </source>
</evidence>
<dbReference type="Gene3D" id="1.10.3720.10">
    <property type="entry name" value="MetI-like"/>
    <property type="match status" value="1"/>
</dbReference>
<evidence type="ECO:0000256" key="1">
    <source>
        <dbReference type="ARBA" id="ARBA00004651"/>
    </source>
</evidence>
<feature type="transmembrane region" description="Helical" evidence="7">
    <location>
        <begin position="133"/>
        <end position="155"/>
    </location>
</feature>
<evidence type="ECO:0000256" key="7">
    <source>
        <dbReference type="RuleBase" id="RU363032"/>
    </source>
</evidence>
<evidence type="ECO:0000313" key="9">
    <source>
        <dbReference type="EMBL" id="NJC23433.1"/>
    </source>
</evidence>
<feature type="transmembrane region" description="Helical" evidence="7">
    <location>
        <begin position="301"/>
        <end position="327"/>
    </location>
</feature>
<proteinExistence type="inferred from homology"/>
<dbReference type="RefSeq" id="WP_167994606.1">
    <property type="nucleotide sequence ID" value="NZ_JAATJL010000001.1"/>
</dbReference>
<feature type="transmembrane region" description="Helical" evidence="7">
    <location>
        <begin position="9"/>
        <end position="27"/>
    </location>
</feature>
<comment type="caution">
    <text evidence="9">The sequence shown here is derived from an EMBL/GenBank/DDBJ whole genome shotgun (WGS) entry which is preliminary data.</text>
</comment>
<feature type="transmembrane region" description="Helical" evidence="7">
    <location>
        <begin position="101"/>
        <end position="121"/>
    </location>
</feature>
<keyword evidence="10" id="KW-1185">Reference proteome</keyword>
<accession>A0A846RJL5</accession>
<dbReference type="PANTHER" id="PTHR43163:SF6">
    <property type="entry name" value="DIPEPTIDE TRANSPORT SYSTEM PERMEASE PROTEIN DPPB-RELATED"/>
    <property type="match status" value="1"/>
</dbReference>
<keyword evidence="3" id="KW-1003">Cell membrane</keyword>
<keyword evidence="4 7" id="KW-0812">Transmembrane</keyword>
<feature type="domain" description="ABC transmembrane type-1" evidence="8">
    <location>
        <begin position="95"/>
        <end position="324"/>
    </location>
</feature>
<evidence type="ECO:0000256" key="5">
    <source>
        <dbReference type="ARBA" id="ARBA00022989"/>
    </source>
</evidence>
<dbReference type="PANTHER" id="PTHR43163">
    <property type="entry name" value="DIPEPTIDE TRANSPORT SYSTEM PERMEASE PROTEIN DPPB-RELATED"/>
    <property type="match status" value="1"/>
</dbReference>
<keyword evidence="2 7" id="KW-0813">Transport</keyword>
<protein>
    <submittedName>
        <fullName evidence="9">Peptide/nickel transport system permease protein</fullName>
    </submittedName>
</protein>
<feature type="transmembrane region" description="Helical" evidence="7">
    <location>
        <begin position="197"/>
        <end position="217"/>
    </location>
</feature>
<evidence type="ECO:0000259" key="8">
    <source>
        <dbReference type="PROSITE" id="PS50928"/>
    </source>
</evidence>
<dbReference type="GO" id="GO:0005886">
    <property type="term" value="C:plasma membrane"/>
    <property type="evidence" value="ECO:0007669"/>
    <property type="project" value="UniProtKB-SubCell"/>
</dbReference>
<dbReference type="InterPro" id="IPR000515">
    <property type="entry name" value="MetI-like"/>
</dbReference>
<dbReference type="EMBL" id="JAATJL010000001">
    <property type="protein sequence ID" value="NJC23433.1"/>
    <property type="molecule type" value="Genomic_DNA"/>
</dbReference>
<reference evidence="9 10" key="1">
    <citation type="submission" date="2020-03" db="EMBL/GenBank/DDBJ databases">
        <title>Sequencing the genomes of 1000 actinobacteria strains.</title>
        <authorList>
            <person name="Klenk H.-P."/>
        </authorList>
    </citation>
    <scope>NUCLEOTIDE SEQUENCE [LARGE SCALE GENOMIC DNA]</scope>
    <source>
        <strain evidence="9 10">DSM 16403</strain>
    </source>
</reference>
<dbReference type="GO" id="GO:0055085">
    <property type="term" value="P:transmembrane transport"/>
    <property type="evidence" value="ECO:0007669"/>
    <property type="project" value="InterPro"/>
</dbReference>
<evidence type="ECO:0000256" key="2">
    <source>
        <dbReference type="ARBA" id="ARBA00022448"/>
    </source>
</evidence>
<gene>
    <name evidence="9" type="ORF">BJ994_002509</name>
</gene>
<dbReference type="InterPro" id="IPR045621">
    <property type="entry name" value="BPD_transp_1_N"/>
</dbReference>
<dbReference type="SUPFAM" id="SSF161098">
    <property type="entry name" value="MetI-like"/>
    <property type="match status" value="1"/>
</dbReference>
<comment type="subcellular location">
    <subcellularLocation>
        <location evidence="1 7">Cell membrane</location>
        <topology evidence="1 7">Multi-pass membrane protein</topology>
    </subcellularLocation>
</comment>
<dbReference type="CDD" id="cd06261">
    <property type="entry name" value="TM_PBP2"/>
    <property type="match status" value="1"/>
</dbReference>
<sequence>MLRVIGKRLALLIPTLFGLSVLLFLWVRSLPGGPATALLGERATPEAVARVNELYGFDEPILLQYFTYMGKLLQGDFGTSIITGRPVLEEFATRFPATIELSIVALIFAIGVGIPLGYMAARHYGRFVDHGSVVLSLIGITIPVFFLAFILKYLFAIQWPILPPDGRQNPRIDATHVTDFYVLDGILTGEYDAAWDAFLHLILPGLALGTIPLAIIVRITRASVLEVQNADYVRTARAKGLMEKTIRGRFILRNAMLPVVTTIGLQTGLLISGAVLTETVFAFNGIGSFLRDAIFELDYPVLQGFIIFIAILYALINLIVDVSYTIIDPRVRVQ</sequence>
<organism evidence="9 10">
    <name type="scientific">Arthrobacter pigmenti</name>
    <dbReference type="NCBI Taxonomy" id="271432"/>
    <lineage>
        <taxon>Bacteria</taxon>
        <taxon>Bacillati</taxon>
        <taxon>Actinomycetota</taxon>
        <taxon>Actinomycetes</taxon>
        <taxon>Micrococcales</taxon>
        <taxon>Micrococcaceae</taxon>
        <taxon>Arthrobacter</taxon>
    </lineage>
</organism>
<dbReference type="PROSITE" id="PS50928">
    <property type="entry name" value="ABC_TM1"/>
    <property type="match status" value="1"/>
</dbReference>
<keyword evidence="5 7" id="KW-1133">Transmembrane helix</keyword>
<dbReference type="Pfam" id="PF00528">
    <property type="entry name" value="BPD_transp_1"/>
    <property type="match status" value="1"/>
</dbReference>
<comment type="similarity">
    <text evidence="7">Belongs to the binding-protein-dependent transport system permease family.</text>
</comment>
<dbReference type="Proteomes" id="UP000547458">
    <property type="component" value="Unassembled WGS sequence"/>
</dbReference>
<feature type="transmembrane region" description="Helical" evidence="7">
    <location>
        <begin position="255"/>
        <end position="281"/>
    </location>
</feature>
<evidence type="ECO:0000256" key="4">
    <source>
        <dbReference type="ARBA" id="ARBA00022692"/>
    </source>
</evidence>
<keyword evidence="6 7" id="KW-0472">Membrane</keyword>
<dbReference type="AlphaFoldDB" id="A0A846RJL5"/>
<evidence type="ECO:0000256" key="3">
    <source>
        <dbReference type="ARBA" id="ARBA00022475"/>
    </source>
</evidence>
<name>A0A846RJL5_9MICC</name>
<dbReference type="Pfam" id="PF19300">
    <property type="entry name" value="BPD_transp_1_N"/>
    <property type="match status" value="1"/>
</dbReference>
<dbReference type="InterPro" id="IPR035906">
    <property type="entry name" value="MetI-like_sf"/>
</dbReference>